<dbReference type="Proteomes" id="UP000192927">
    <property type="component" value="Unassembled WGS sequence"/>
</dbReference>
<accession>A0A1W5D832</accession>
<dbReference type="PROSITE" id="PS50056">
    <property type="entry name" value="TYR_PHOSPHATASE_2"/>
    <property type="match status" value="1"/>
</dbReference>
<dbReference type="GO" id="GO:0140096">
    <property type="term" value="F:catalytic activity, acting on a protein"/>
    <property type="evidence" value="ECO:0007669"/>
    <property type="project" value="UniProtKB-ARBA"/>
</dbReference>
<dbReference type="SUPFAM" id="SSF52799">
    <property type="entry name" value="(Phosphotyrosine protein) phosphatases II"/>
    <property type="match status" value="1"/>
</dbReference>
<dbReference type="GO" id="GO:0062026">
    <property type="term" value="P:negative regulation of SCF-dependent proteasomal ubiquitin-dependent catabolic process"/>
    <property type="evidence" value="ECO:0007669"/>
    <property type="project" value="TreeGrafter"/>
</dbReference>
<dbReference type="InterPro" id="IPR020422">
    <property type="entry name" value="TYR_PHOSPHATASE_DUAL_dom"/>
</dbReference>
<reference evidence="4" key="1">
    <citation type="submission" date="2017-03" db="EMBL/GenBank/DDBJ databases">
        <authorList>
            <person name="Sharma R."/>
            <person name="Thines M."/>
        </authorList>
    </citation>
    <scope>NUCLEOTIDE SEQUENCE [LARGE SCALE GENOMIC DNA]</scope>
</reference>
<dbReference type="AlphaFoldDB" id="A0A1W5D832"/>
<name>A0A1W5D832_9LECA</name>
<evidence type="ECO:0000256" key="1">
    <source>
        <dbReference type="ARBA" id="ARBA00009649"/>
    </source>
</evidence>
<keyword evidence="4" id="KW-1185">Reference proteome</keyword>
<dbReference type="InterPro" id="IPR000340">
    <property type="entry name" value="Dual-sp_phosphatase_cat-dom"/>
</dbReference>
<dbReference type="GO" id="GO:0005737">
    <property type="term" value="C:cytoplasm"/>
    <property type="evidence" value="ECO:0007669"/>
    <property type="project" value="TreeGrafter"/>
</dbReference>
<dbReference type="Gene3D" id="3.90.190.10">
    <property type="entry name" value="Protein tyrosine phosphatase superfamily"/>
    <property type="match status" value="1"/>
</dbReference>
<evidence type="ECO:0000313" key="4">
    <source>
        <dbReference type="Proteomes" id="UP000192927"/>
    </source>
</evidence>
<dbReference type="Pfam" id="PF00782">
    <property type="entry name" value="DSPc"/>
    <property type="match status" value="1"/>
</dbReference>
<dbReference type="GO" id="GO:1990444">
    <property type="term" value="F:F-box domain binding"/>
    <property type="evidence" value="ECO:0007669"/>
    <property type="project" value="TreeGrafter"/>
</dbReference>
<dbReference type="InterPro" id="IPR029021">
    <property type="entry name" value="Prot-tyrosine_phosphatase-like"/>
</dbReference>
<feature type="domain" description="Tyrosine specific protein phosphatases" evidence="2">
    <location>
        <begin position="184"/>
        <end position="246"/>
    </location>
</feature>
<proteinExistence type="inferred from homology"/>
<dbReference type="PANTHER" id="PTHR46588">
    <property type="entry name" value="SERINE/THREONINE/TYROSINE-INTERACTING PROTEIN"/>
    <property type="match status" value="1"/>
</dbReference>
<organism evidence="3 4">
    <name type="scientific">Lasallia pustulata</name>
    <dbReference type="NCBI Taxonomy" id="136370"/>
    <lineage>
        <taxon>Eukaryota</taxon>
        <taxon>Fungi</taxon>
        <taxon>Dikarya</taxon>
        <taxon>Ascomycota</taxon>
        <taxon>Pezizomycotina</taxon>
        <taxon>Lecanoromycetes</taxon>
        <taxon>OSLEUM clade</taxon>
        <taxon>Umbilicariomycetidae</taxon>
        <taxon>Umbilicariales</taxon>
        <taxon>Umbilicariaceae</taxon>
        <taxon>Lasallia</taxon>
    </lineage>
</organism>
<dbReference type="CDD" id="cd14498">
    <property type="entry name" value="DSP"/>
    <property type="match status" value="1"/>
</dbReference>
<sequence length="342" mass="37668">MPEYLTANQPNMLTSESSHAPAYAWTLRVPSPPRIIVPPPPLDGRGMPDLTIERVPSHDFESSGFANVEFLRTVTYGDFMTANNMVDWKYEQRRTAQRVLPFLYLGPMSAARDKGFLQGEGITMVLAVRKTMSAQAKILGSKAASDLHIQVAAIDVAGNQELIAAFPRATELINSHLSTIYDRQQVENATRNQGIHQEGGTIPGKGKVLVFCESGNERAAAVVAAYMMAMYSMDLIKTIQIVQAQRFCISLDDSLKNLLRSYEIIIQAKRDVAASSISWAPEGPLHKARTTTKTAPSGKLVKRTLDEAYSTDIEMGDGSEYMDNSRFEGREGEAPFLDVFAS</sequence>
<dbReference type="GO" id="GO:0005654">
    <property type="term" value="C:nucleoplasm"/>
    <property type="evidence" value="ECO:0007669"/>
    <property type="project" value="TreeGrafter"/>
</dbReference>
<comment type="similarity">
    <text evidence="1">Belongs to the protein-tyrosine phosphatase family. Non-receptor class subfamily.</text>
</comment>
<dbReference type="SMART" id="SM00195">
    <property type="entry name" value="DSPc"/>
    <property type="match status" value="1"/>
</dbReference>
<dbReference type="EMBL" id="FWEW01003471">
    <property type="protein sequence ID" value="SLM39205.1"/>
    <property type="molecule type" value="Genomic_DNA"/>
</dbReference>
<dbReference type="PANTHER" id="PTHR46588:SF1">
    <property type="entry name" value="SERINE_THREONINE_TYROSINE-INTERACTING PROTEIN"/>
    <property type="match status" value="1"/>
</dbReference>
<evidence type="ECO:0000259" key="2">
    <source>
        <dbReference type="PROSITE" id="PS50056"/>
    </source>
</evidence>
<evidence type="ECO:0000313" key="3">
    <source>
        <dbReference type="EMBL" id="SLM39205.1"/>
    </source>
</evidence>
<dbReference type="InterPro" id="IPR052449">
    <property type="entry name" value="STYX-Interacting_Phosphatase"/>
</dbReference>
<dbReference type="GO" id="GO:0070372">
    <property type="term" value="P:regulation of ERK1 and ERK2 cascade"/>
    <property type="evidence" value="ECO:0007669"/>
    <property type="project" value="TreeGrafter"/>
</dbReference>
<protein>
    <submittedName>
        <fullName evidence="3">Protein-tyrosine/Dual specificity phosphatase</fullName>
    </submittedName>
</protein>
<dbReference type="InterPro" id="IPR000387">
    <property type="entry name" value="Tyr_Pase_dom"/>
</dbReference>